<sequence length="358" mass="41787">MNQFYTPILKNRPVEMKSLKNLYEYTINKKIIPLIEIVQEKSSSKSNRSLCEKLKNTSSINTPFMTDIIKLSKHKKTKSAINTFLNKLNNNPLYEIDLFHSLSSFKNLIPIISYDESNYNFNQQLIVSNSKKLRNFFNLIGYKLKINYFYEALNEIISVITQNDIIIFDIEHTKYNLRNLLSYYIKLREVKFKYNINAFIINSVILDNLTNKSLKNNVPIYSIDNRLRDNYISLGFDGFGDYATIKSCLPDNGSTIIPGFIYYSFKNNSYIGFRYNINEFRATIAPSVVNPNYWKDYSDNYHNKCPCCKSIVKILNEDEKYKIAISLSLKLHLLFIVTIATINFNFISSLTIIFLTLL</sequence>
<protein>
    <submittedName>
        <fullName evidence="2">Uncharacterized protein</fullName>
    </submittedName>
</protein>
<proteinExistence type="predicted"/>
<dbReference type="Pfam" id="PF14350">
    <property type="entry name" value="Beta_protein"/>
    <property type="match status" value="1"/>
</dbReference>
<name>A0A151B324_9CLOT</name>
<dbReference type="InterPro" id="IPR025683">
    <property type="entry name" value="Protein_beta"/>
</dbReference>
<dbReference type="AlphaFoldDB" id="A0A151B324"/>
<keyword evidence="3" id="KW-1185">Reference proteome</keyword>
<dbReference type="RefSeq" id="WP_066825528.1">
    <property type="nucleotide sequence ID" value="NZ_LTBA01000019.1"/>
</dbReference>
<comment type="caution">
    <text evidence="2">The sequence shown here is derived from an EMBL/GenBank/DDBJ whole genome shotgun (WGS) entry which is preliminary data.</text>
</comment>
<dbReference type="PATRIC" id="fig|1121338.3.peg.1805"/>
<dbReference type="Proteomes" id="UP000075531">
    <property type="component" value="Unassembled WGS sequence"/>
</dbReference>
<keyword evidence="1" id="KW-1133">Transmembrane helix</keyword>
<dbReference type="EMBL" id="LTBA01000019">
    <property type="protein sequence ID" value="KYH34339.1"/>
    <property type="molecule type" value="Genomic_DNA"/>
</dbReference>
<keyword evidence="1" id="KW-0812">Transmembrane</keyword>
<gene>
    <name evidence="2" type="ORF">CLTEP_17640</name>
</gene>
<organism evidence="2 3">
    <name type="scientific">Clostridium tepidiprofundi DSM 19306</name>
    <dbReference type="NCBI Taxonomy" id="1121338"/>
    <lineage>
        <taxon>Bacteria</taxon>
        <taxon>Bacillati</taxon>
        <taxon>Bacillota</taxon>
        <taxon>Clostridia</taxon>
        <taxon>Eubacteriales</taxon>
        <taxon>Clostridiaceae</taxon>
        <taxon>Clostridium</taxon>
    </lineage>
</organism>
<keyword evidence="1" id="KW-0472">Membrane</keyword>
<evidence type="ECO:0000313" key="3">
    <source>
        <dbReference type="Proteomes" id="UP000075531"/>
    </source>
</evidence>
<evidence type="ECO:0000256" key="1">
    <source>
        <dbReference type="SAM" id="Phobius"/>
    </source>
</evidence>
<evidence type="ECO:0000313" key="2">
    <source>
        <dbReference type="EMBL" id="KYH34339.1"/>
    </source>
</evidence>
<accession>A0A151B324</accession>
<feature type="transmembrane region" description="Helical" evidence="1">
    <location>
        <begin position="331"/>
        <end position="357"/>
    </location>
</feature>
<dbReference type="OrthoDB" id="2960969at2"/>
<reference evidence="2 3" key="1">
    <citation type="submission" date="2016-02" db="EMBL/GenBank/DDBJ databases">
        <title>Genome sequence of Clostridium tepidiprofundi DSM 19306.</title>
        <authorList>
            <person name="Poehlein A."/>
            <person name="Daniel R."/>
        </authorList>
    </citation>
    <scope>NUCLEOTIDE SEQUENCE [LARGE SCALE GENOMIC DNA]</scope>
    <source>
        <strain evidence="2 3">DSM 19306</strain>
    </source>
</reference>